<dbReference type="Proteomes" id="UP001151760">
    <property type="component" value="Unassembled WGS sequence"/>
</dbReference>
<dbReference type="EMBL" id="BQNB010009365">
    <property type="protein sequence ID" value="GJS62509.1"/>
    <property type="molecule type" value="Genomic_DNA"/>
</dbReference>
<evidence type="ECO:0000313" key="3">
    <source>
        <dbReference type="Proteomes" id="UP001151760"/>
    </source>
</evidence>
<evidence type="ECO:0000256" key="1">
    <source>
        <dbReference type="SAM" id="MobiDB-lite"/>
    </source>
</evidence>
<gene>
    <name evidence="2" type="ORF">Tco_0657293</name>
</gene>
<organism evidence="2 3">
    <name type="scientific">Tanacetum coccineum</name>
    <dbReference type="NCBI Taxonomy" id="301880"/>
    <lineage>
        <taxon>Eukaryota</taxon>
        <taxon>Viridiplantae</taxon>
        <taxon>Streptophyta</taxon>
        <taxon>Embryophyta</taxon>
        <taxon>Tracheophyta</taxon>
        <taxon>Spermatophyta</taxon>
        <taxon>Magnoliopsida</taxon>
        <taxon>eudicotyledons</taxon>
        <taxon>Gunneridae</taxon>
        <taxon>Pentapetalae</taxon>
        <taxon>asterids</taxon>
        <taxon>campanulids</taxon>
        <taxon>Asterales</taxon>
        <taxon>Asteraceae</taxon>
        <taxon>Asteroideae</taxon>
        <taxon>Anthemideae</taxon>
        <taxon>Anthemidinae</taxon>
        <taxon>Tanacetum</taxon>
    </lineage>
</organism>
<sequence length="122" mass="13110">MPKLAKVLKDLFSIKEKLESATSSVSLSEECSSAIQKNLPQKEGNPLQPRANTRLKAQRRELDKMRSIVRSGPRIAELLSQLGSWSKVGSGSGVRGESGSGEGGDDDEGEDDDADEDEKAGH</sequence>
<evidence type="ECO:0000313" key="2">
    <source>
        <dbReference type="EMBL" id="GJS62509.1"/>
    </source>
</evidence>
<reference evidence="2" key="2">
    <citation type="submission" date="2022-01" db="EMBL/GenBank/DDBJ databases">
        <authorList>
            <person name="Yamashiro T."/>
            <person name="Shiraishi A."/>
            <person name="Satake H."/>
            <person name="Nakayama K."/>
        </authorList>
    </citation>
    <scope>NUCLEOTIDE SEQUENCE</scope>
</reference>
<protein>
    <submittedName>
        <fullName evidence="2">Uncharacterized protein</fullName>
    </submittedName>
</protein>
<accession>A0ABQ4XB58</accession>
<proteinExistence type="predicted"/>
<keyword evidence="3" id="KW-1185">Reference proteome</keyword>
<comment type="caution">
    <text evidence="2">The sequence shown here is derived from an EMBL/GenBank/DDBJ whole genome shotgun (WGS) entry which is preliminary data.</text>
</comment>
<feature type="region of interest" description="Disordered" evidence="1">
    <location>
        <begin position="80"/>
        <end position="122"/>
    </location>
</feature>
<feature type="compositionally biased region" description="Acidic residues" evidence="1">
    <location>
        <begin position="103"/>
        <end position="122"/>
    </location>
</feature>
<reference evidence="2" key="1">
    <citation type="journal article" date="2022" name="Int. J. Mol. Sci.">
        <title>Draft Genome of Tanacetum Coccineum: Genomic Comparison of Closely Related Tanacetum-Family Plants.</title>
        <authorList>
            <person name="Yamashiro T."/>
            <person name="Shiraishi A."/>
            <person name="Nakayama K."/>
            <person name="Satake H."/>
        </authorList>
    </citation>
    <scope>NUCLEOTIDE SEQUENCE</scope>
</reference>
<feature type="compositionally biased region" description="Gly residues" evidence="1">
    <location>
        <begin position="90"/>
        <end position="102"/>
    </location>
</feature>
<name>A0ABQ4XB58_9ASTR</name>